<gene>
    <name evidence="8" type="ORF">SAMN05444350_13240</name>
</gene>
<evidence type="ECO:0000256" key="7">
    <source>
        <dbReference type="ARBA" id="ARBA00023288"/>
    </source>
</evidence>
<keyword evidence="4" id="KW-0472">Membrane</keyword>
<accession>A0A1M6JVM7</accession>
<evidence type="ECO:0000256" key="4">
    <source>
        <dbReference type="ARBA" id="ARBA00023136"/>
    </source>
</evidence>
<reference evidence="9" key="1">
    <citation type="submission" date="2016-11" db="EMBL/GenBank/DDBJ databases">
        <authorList>
            <person name="Varghese N."/>
            <person name="Submissions S."/>
        </authorList>
    </citation>
    <scope>NUCLEOTIDE SEQUENCE [LARGE SCALE GENOMIC DNA]</scope>
    <source>
        <strain evidence="9">DSM 26884</strain>
    </source>
</reference>
<sequence>MKTNLIYKTFASGSILLRGNILLRRSTLLPGNILLLGSLLLLASCVKDDLHNTPHPDRGALLVTTDWSTRSSSAPLPDQYILRIGDTEQTVSGETNPFAALLLPGNQRLLAYNQPDGITLNGTVATVNTLPGGTLTPTPGYLFSATRELEIIPDDTLRVTVTMQQRIRQLTLILKLSPGDENRLSRLSATLTGILPAIHLADGSPASDSGKSIIPPFTLTDSDASGTRHHATRAATRSSALSATVRLPGVMPGETQLLTLSLTLSDGHTQTLTTDLTEALKNFGNAPEPLTLDAALQLPTPTGIGGSITDWNVVDNGEVDIH</sequence>
<evidence type="ECO:0000256" key="5">
    <source>
        <dbReference type="ARBA" id="ARBA00023139"/>
    </source>
</evidence>
<dbReference type="GeneID" id="92714073"/>
<proteinExistence type="inferred from homology"/>
<evidence type="ECO:0000256" key="1">
    <source>
        <dbReference type="ARBA" id="ARBA00004442"/>
    </source>
</evidence>
<dbReference type="eggNOG" id="ENOG50321N1">
    <property type="taxonomic scope" value="Bacteria"/>
</dbReference>
<keyword evidence="6" id="KW-0998">Cell outer membrane</keyword>
<evidence type="ECO:0000256" key="2">
    <source>
        <dbReference type="ARBA" id="ARBA00007248"/>
    </source>
</evidence>
<dbReference type="Proteomes" id="UP000184192">
    <property type="component" value="Unassembled WGS sequence"/>
</dbReference>
<dbReference type="Pfam" id="PF08842">
    <property type="entry name" value="Mfa2"/>
    <property type="match status" value="1"/>
</dbReference>
<keyword evidence="5" id="KW-0564">Palmitate</keyword>
<dbReference type="AlphaFoldDB" id="A0A1M6JVM7"/>
<keyword evidence="7" id="KW-0449">Lipoprotein</keyword>
<comment type="similarity">
    <text evidence="2">Belongs to the bacteroidetes fimbrillin superfamily. FimB/Mfa2 family.</text>
</comment>
<protein>
    <submittedName>
        <fullName evidence="8">Fimbrillin-A associated anchor protein Mfa1 and Mfa2</fullName>
    </submittedName>
</protein>
<comment type="subcellular location">
    <subcellularLocation>
        <location evidence="1">Cell outer membrane</location>
    </subcellularLocation>
</comment>
<dbReference type="RefSeq" id="WP_083595479.1">
    <property type="nucleotide sequence ID" value="NZ_FQZN01000032.1"/>
</dbReference>
<name>A0A1M6JVM7_9BACE</name>
<evidence type="ECO:0000256" key="6">
    <source>
        <dbReference type="ARBA" id="ARBA00023237"/>
    </source>
</evidence>
<dbReference type="EMBL" id="FQZN01000032">
    <property type="protein sequence ID" value="SHJ50775.1"/>
    <property type="molecule type" value="Genomic_DNA"/>
</dbReference>
<evidence type="ECO:0000313" key="8">
    <source>
        <dbReference type="EMBL" id="SHJ50775.1"/>
    </source>
</evidence>
<evidence type="ECO:0000256" key="3">
    <source>
        <dbReference type="ARBA" id="ARBA00022729"/>
    </source>
</evidence>
<organism evidence="8 9">
    <name type="scientific">Bacteroides stercorirosoris</name>
    <dbReference type="NCBI Taxonomy" id="871324"/>
    <lineage>
        <taxon>Bacteria</taxon>
        <taxon>Pseudomonadati</taxon>
        <taxon>Bacteroidota</taxon>
        <taxon>Bacteroidia</taxon>
        <taxon>Bacteroidales</taxon>
        <taxon>Bacteroidaceae</taxon>
        <taxon>Bacteroides</taxon>
    </lineage>
</organism>
<keyword evidence="9" id="KW-1185">Reference proteome</keyword>
<dbReference type="GO" id="GO:0009279">
    <property type="term" value="C:cell outer membrane"/>
    <property type="evidence" value="ECO:0007669"/>
    <property type="project" value="UniProtKB-SubCell"/>
</dbReference>
<keyword evidence="3" id="KW-0732">Signal</keyword>
<evidence type="ECO:0000313" key="9">
    <source>
        <dbReference type="Proteomes" id="UP000184192"/>
    </source>
</evidence>
<dbReference type="InterPro" id="IPR014941">
    <property type="entry name" value="FimB/Mfa2/Mfa3"/>
</dbReference>